<dbReference type="Pfam" id="PF23150">
    <property type="entry name" value="CFAP61_dimer"/>
    <property type="match status" value="1"/>
</dbReference>
<accession>A0A4S2L2S5</accession>
<dbReference type="InterPro" id="IPR056299">
    <property type="entry name" value="CFAP61_dimer"/>
</dbReference>
<evidence type="ECO:0000259" key="1">
    <source>
        <dbReference type="Pfam" id="PF23150"/>
    </source>
</evidence>
<reference evidence="2 3" key="1">
    <citation type="journal article" date="2019" name="Philos. Trans. R. Soc. Lond., B, Biol. Sci.">
        <title>Ant behaviour and brain gene expression of defending hosts depend on the ecological success of the intruding social parasite.</title>
        <authorList>
            <person name="Kaur R."/>
            <person name="Stoldt M."/>
            <person name="Jongepier E."/>
            <person name="Feldmeyer B."/>
            <person name="Menzel F."/>
            <person name="Bornberg-Bauer E."/>
            <person name="Foitzik S."/>
        </authorList>
    </citation>
    <scope>NUCLEOTIDE SEQUENCE [LARGE SCALE GENOMIC DNA]</scope>
    <source>
        <tissue evidence="2">Whole body</tissue>
    </source>
</reference>
<gene>
    <name evidence="2" type="ORF">DBV15_10601</name>
</gene>
<dbReference type="EMBL" id="QBLH01000187">
    <property type="protein sequence ID" value="TGZ57182.1"/>
    <property type="molecule type" value="Genomic_DNA"/>
</dbReference>
<sequence length="735" mass="86112">MSTRLGERGEPKEELQFSKISESRRLQHSDLSRLERLIRPATHEIFGDVKLERLYAERQVNFVTSHYHVEDYVSVQSIPQDDYGRLLHFVLMPIFSAYHRFFFREIARLSELTVIFYRLRHEDQSTATWMCPLVSCLNDMIPVDPRRQAEYEFPIILENLDNCENNVRGKRADDGRFSLFVTSPRLATMPRVRIDARIVVVGASDCGIAFAEYLAVRSSQRYTQLTNFTLISPHGIPFDNETSRGEVCLLPFRGRFHSGYRRCMAARTWINIVYGTMTAINRKEKYVTVMNQGNFAYDYLVLTCGLQYRNSTLREKMKMQKQEGNKIQDQIPWNCLTVNNDTEASVCFRKIRWLTGDFKQRKNDDAKLMIESVTIEKEGETKKLTCNALFNFYEKTIDLNAFLGKENCFSNPMRDETSFYNLYPPASFCRAGLIFDGSLVIDPECRTNDPFIFAAGTVTRYSRKFYADAWQHKHYDSVEIGERLAQILRKAIEWDERTSRKEKVMRLSPSIFRAPIVIACILPGDYYYLHVRGPGETTCRSTAKISRNHYGQAFVTGSCESEIGYFRIRLNMYDTVESVTCVSKKTFRVQDMVALYGKHESMLNELNVRFRNSCISDFYAYFRESWAAAIFHDRFDCLRVENRATLLSRMNIYDACDLVDACIRMLIESKWKTMSEEDQRYIESRYAGSAYRQELENNLMNFLKFYENDLPMYCTLRRQRQMYMDIAESPLYFDQ</sequence>
<dbReference type="PRINTS" id="PR00368">
    <property type="entry name" value="FADPNR"/>
</dbReference>
<protein>
    <recommendedName>
        <fullName evidence="1">CFAP61 dimerisation domain-containing protein</fullName>
    </recommendedName>
</protein>
<evidence type="ECO:0000313" key="2">
    <source>
        <dbReference type="EMBL" id="TGZ57182.1"/>
    </source>
</evidence>
<name>A0A4S2L2S5_9HYME</name>
<organism evidence="2 3">
    <name type="scientific">Temnothorax longispinosus</name>
    <dbReference type="NCBI Taxonomy" id="300112"/>
    <lineage>
        <taxon>Eukaryota</taxon>
        <taxon>Metazoa</taxon>
        <taxon>Ecdysozoa</taxon>
        <taxon>Arthropoda</taxon>
        <taxon>Hexapoda</taxon>
        <taxon>Insecta</taxon>
        <taxon>Pterygota</taxon>
        <taxon>Neoptera</taxon>
        <taxon>Endopterygota</taxon>
        <taxon>Hymenoptera</taxon>
        <taxon>Apocrita</taxon>
        <taxon>Aculeata</taxon>
        <taxon>Formicoidea</taxon>
        <taxon>Formicidae</taxon>
        <taxon>Myrmicinae</taxon>
        <taxon>Temnothorax</taxon>
    </lineage>
</organism>
<feature type="domain" description="CFAP61 dimerisation" evidence="1">
    <location>
        <begin position="511"/>
        <end position="630"/>
    </location>
</feature>
<evidence type="ECO:0000313" key="3">
    <source>
        <dbReference type="Proteomes" id="UP000310200"/>
    </source>
</evidence>
<dbReference type="AlphaFoldDB" id="A0A4S2L2S5"/>
<dbReference type="InterPro" id="IPR036188">
    <property type="entry name" value="FAD/NAD-bd_sf"/>
</dbReference>
<dbReference type="InterPro" id="IPR038884">
    <property type="entry name" value="CFAP61"/>
</dbReference>
<dbReference type="Proteomes" id="UP000310200">
    <property type="component" value="Unassembled WGS sequence"/>
</dbReference>
<keyword evidence="3" id="KW-1185">Reference proteome</keyword>
<dbReference type="Gene3D" id="3.50.50.60">
    <property type="entry name" value="FAD/NAD(P)-binding domain"/>
    <property type="match status" value="1"/>
</dbReference>
<dbReference type="PANTHER" id="PTHR21178">
    <property type="entry name" value="CILIA- AND FLAGELLA-ASSOCIATED PROTEIN 61"/>
    <property type="match status" value="1"/>
</dbReference>
<dbReference type="PANTHER" id="PTHR21178:SF8">
    <property type="entry name" value="CILIA- AND FLAGELLA-ASSOCIATED PROTEIN 61"/>
    <property type="match status" value="1"/>
</dbReference>
<dbReference type="SUPFAM" id="SSF51905">
    <property type="entry name" value="FAD/NAD(P)-binding domain"/>
    <property type="match status" value="1"/>
</dbReference>
<comment type="caution">
    <text evidence="2">The sequence shown here is derived from an EMBL/GenBank/DDBJ whole genome shotgun (WGS) entry which is preliminary data.</text>
</comment>
<proteinExistence type="predicted"/>
<dbReference type="STRING" id="300112.A0A4S2L2S5"/>